<dbReference type="Pfam" id="PF00856">
    <property type="entry name" value="SET"/>
    <property type="match status" value="1"/>
</dbReference>
<keyword evidence="17" id="KW-1185">Reference proteome</keyword>
<dbReference type="Gene3D" id="2.170.270.10">
    <property type="entry name" value="SET domain"/>
    <property type="match status" value="1"/>
</dbReference>
<evidence type="ECO:0000256" key="11">
    <source>
        <dbReference type="ARBA" id="ARBA00048985"/>
    </source>
</evidence>
<dbReference type="PROSITE" id="PS50280">
    <property type="entry name" value="SET"/>
    <property type="match status" value="1"/>
</dbReference>
<dbReference type="GO" id="GO:0008170">
    <property type="term" value="F:N-methyltransferase activity"/>
    <property type="evidence" value="ECO:0007669"/>
    <property type="project" value="UniProtKB-ARBA"/>
</dbReference>
<evidence type="ECO:0000256" key="7">
    <source>
        <dbReference type="ARBA" id="ARBA00022723"/>
    </source>
</evidence>
<dbReference type="GO" id="GO:0032259">
    <property type="term" value="P:methylation"/>
    <property type="evidence" value="ECO:0007669"/>
    <property type="project" value="UniProtKB-KW"/>
</dbReference>
<evidence type="ECO:0000256" key="14">
    <source>
        <dbReference type="ARBA" id="ARBA00093680"/>
    </source>
</evidence>
<dbReference type="SUPFAM" id="SSF144232">
    <property type="entry name" value="HIT/MYND zinc finger-like"/>
    <property type="match status" value="1"/>
</dbReference>
<evidence type="ECO:0000313" key="16">
    <source>
        <dbReference type="EMBL" id="MPC22273.1"/>
    </source>
</evidence>
<keyword evidence="8" id="KW-0863">Zinc-finger</keyword>
<dbReference type="SUPFAM" id="SSF48452">
    <property type="entry name" value="TPR-like"/>
    <property type="match status" value="1"/>
</dbReference>
<dbReference type="SUPFAM" id="SSF82199">
    <property type="entry name" value="SET domain"/>
    <property type="match status" value="1"/>
</dbReference>
<dbReference type="InterPro" id="IPR002893">
    <property type="entry name" value="Znf_MYND"/>
</dbReference>
<comment type="catalytic activity">
    <reaction evidence="11">
        <text>L-lysyl-[protein] + S-adenosyl-L-methionine = N(6)-methyl-L-lysyl-[protein] + S-adenosyl-L-homocysteine + H(+)</text>
        <dbReference type="Rhea" id="RHEA:51736"/>
        <dbReference type="Rhea" id="RHEA-COMP:9752"/>
        <dbReference type="Rhea" id="RHEA-COMP:13053"/>
        <dbReference type="ChEBI" id="CHEBI:15378"/>
        <dbReference type="ChEBI" id="CHEBI:29969"/>
        <dbReference type="ChEBI" id="CHEBI:57856"/>
        <dbReference type="ChEBI" id="CHEBI:59789"/>
        <dbReference type="ChEBI" id="CHEBI:61929"/>
    </reaction>
</comment>
<comment type="subcellular location">
    <subcellularLocation>
        <location evidence="2">Cytoplasm</location>
    </subcellularLocation>
    <subcellularLocation>
        <location evidence="1">Nucleus</location>
    </subcellularLocation>
</comment>
<feature type="domain" description="SET" evidence="15">
    <location>
        <begin position="276"/>
        <end position="563"/>
    </location>
</feature>
<evidence type="ECO:0000313" key="17">
    <source>
        <dbReference type="Proteomes" id="UP000324222"/>
    </source>
</evidence>
<dbReference type="Proteomes" id="UP000324222">
    <property type="component" value="Unassembled WGS sequence"/>
</dbReference>
<dbReference type="GO" id="GO:0016020">
    <property type="term" value="C:membrane"/>
    <property type="evidence" value="ECO:0007669"/>
    <property type="project" value="InterPro"/>
</dbReference>
<dbReference type="Gene3D" id="1.25.40.10">
    <property type="entry name" value="Tetratricopeptide repeat domain"/>
    <property type="match status" value="1"/>
</dbReference>
<dbReference type="InterPro" id="IPR005331">
    <property type="entry name" value="Sulfotransferase"/>
</dbReference>
<evidence type="ECO:0000256" key="8">
    <source>
        <dbReference type="ARBA" id="ARBA00022771"/>
    </source>
</evidence>
<keyword evidence="7" id="KW-0479">Metal-binding</keyword>
<organism evidence="16 17">
    <name type="scientific">Portunus trituberculatus</name>
    <name type="common">Swimming crab</name>
    <name type="synonym">Neptunus trituberculatus</name>
    <dbReference type="NCBI Taxonomy" id="210409"/>
    <lineage>
        <taxon>Eukaryota</taxon>
        <taxon>Metazoa</taxon>
        <taxon>Ecdysozoa</taxon>
        <taxon>Arthropoda</taxon>
        <taxon>Crustacea</taxon>
        <taxon>Multicrustacea</taxon>
        <taxon>Malacostraca</taxon>
        <taxon>Eumalacostraca</taxon>
        <taxon>Eucarida</taxon>
        <taxon>Decapoda</taxon>
        <taxon>Pleocyemata</taxon>
        <taxon>Brachyura</taxon>
        <taxon>Eubrachyura</taxon>
        <taxon>Portunoidea</taxon>
        <taxon>Portunidae</taxon>
        <taxon>Portuninae</taxon>
        <taxon>Portunus</taxon>
    </lineage>
</organism>
<keyword evidence="6" id="KW-0949">S-adenosyl-L-methionine</keyword>
<evidence type="ECO:0000256" key="1">
    <source>
        <dbReference type="ARBA" id="ARBA00004123"/>
    </source>
</evidence>
<proteinExistence type="predicted"/>
<dbReference type="InterPro" id="IPR046341">
    <property type="entry name" value="SET_dom_sf"/>
</dbReference>
<dbReference type="PANTHER" id="PTHR46165:SF2">
    <property type="entry name" value="SET AND MYND DOMAIN-CONTAINING PROTEIN 4"/>
    <property type="match status" value="1"/>
</dbReference>
<evidence type="ECO:0000256" key="4">
    <source>
        <dbReference type="ARBA" id="ARBA00022603"/>
    </source>
</evidence>
<evidence type="ECO:0000256" key="2">
    <source>
        <dbReference type="ARBA" id="ARBA00004496"/>
    </source>
</evidence>
<dbReference type="GO" id="GO:0005737">
    <property type="term" value="C:cytoplasm"/>
    <property type="evidence" value="ECO:0007669"/>
    <property type="project" value="UniProtKB-SubCell"/>
</dbReference>
<protein>
    <recommendedName>
        <fullName evidence="13">Protein-lysine N-methyltransferase SMYD4</fullName>
    </recommendedName>
    <alternativeName>
        <fullName evidence="14">SET and MYND domain-containing protein 4</fullName>
    </alternativeName>
</protein>
<evidence type="ECO:0000256" key="5">
    <source>
        <dbReference type="ARBA" id="ARBA00022679"/>
    </source>
</evidence>
<dbReference type="EMBL" id="VSRR010001069">
    <property type="protein sequence ID" value="MPC22273.1"/>
    <property type="molecule type" value="Genomic_DNA"/>
</dbReference>
<reference evidence="16 17" key="1">
    <citation type="submission" date="2019-05" db="EMBL/GenBank/DDBJ databases">
        <title>Another draft genome of Portunus trituberculatus and its Hox gene families provides insights of decapod evolution.</title>
        <authorList>
            <person name="Jeong J.-H."/>
            <person name="Song I."/>
            <person name="Kim S."/>
            <person name="Choi T."/>
            <person name="Kim D."/>
            <person name="Ryu S."/>
            <person name="Kim W."/>
        </authorList>
    </citation>
    <scope>NUCLEOTIDE SEQUENCE [LARGE SCALE GENOMIC DNA]</scope>
    <source>
        <tissue evidence="16">Muscle</tissue>
    </source>
</reference>
<dbReference type="GO" id="GO:0008270">
    <property type="term" value="F:zinc ion binding"/>
    <property type="evidence" value="ECO:0007669"/>
    <property type="project" value="UniProtKB-KW"/>
</dbReference>
<accession>A0A5B7DMJ3</accession>
<dbReference type="GO" id="GO:0008146">
    <property type="term" value="F:sulfotransferase activity"/>
    <property type="evidence" value="ECO:0007669"/>
    <property type="project" value="InterPro"/>
</dbReference>
<dbReference type="Gene3D" id="1.10.220.160">
    <property type="match status" value="1"/>
</dbReference>
<dbReference type="GO" id="GO:0042826">
    <property type="term" value="F:histone deacetylase binding"/>
    <property type="evidence" value="ECO:0007669"/>
    <property type="project" value="TreeGrafter"/>
</dbReference>
<dbReference type="GO" id="GO:0005634">
    <property type="term" value="C:nucleus"/>
    <property type="evidence" value="ECO:0007669"/>
    <property type="project" value="UniProtKB-SubCell"/>
</dbReference>
<evidence type="ECO:0000256" key="12">
    <source>
        <dbReference type="ARBA" id="ARBA00093423"/>
    </source>
</evidence>
<dbReference type="InterPro" id="IPR044421">
    <property type="entry name" value="SMYD4_SET"/>
</dbReference>
<name>A0A5B7DMJ3_PORTR</name>
<dbReference type="InterPro" id="IPR001214">
    <property type="entry name" value="SET_dom"/>
</dbReference>
<dbReference type="GO" id="GO:0008757">
    <property type="term" value="F:S-adenosylmethionine-dependent methyltransferase activity"/>
    <property type="evidence" value="ECO:0007669"/>
    <property type="project" value="UniProtKB-ARBA"/>
</dbReference>
<keyword evidence="4" id="KW-0489">Methyltransferase</keyword>
<keyword evidence="3" id="KW-0963">Cytoplasm</keyword>
<dbReference type="GO" id="GO:0008276">
    <property type="term" value="F:protein methyltransferase activity"/>
    <property type="evidence" value="ECO:0007669"/>
    <property type="project" value="UniProtKB-ARBA"/>
</dbReference>
<dbReference type="OrthoDB" id="5945798at2759"/>
<sequence>MEEGSSFQDLFANLLRKLKDADKVAYVSEHFTPAHNVDDMFSFLWSLEEAHQLLTPRISRAEKSETKAEKFRAEGNKCYQKKLLDKALELYNQSIVFAPHPEIKIEKCPDGKINTTSNERQEDLVSEGQGTSCCTSEKEEGYKALALGYANRSAVLFELGQYEKCICDIDYALLHGYPKILHSKLAERKAKCLIALQRRNEAKSLIESSLEALDALALDEEKTKLSRSNLQSLSQQLDKKFIDIHPNTKYKLLFSFENPSPPKLSDHNPTIPALSRSVDLAFSSTQGRYLIANKDIKPGDVIAVEDAYSKVVHLDSSLHNHCTECLARCLTPVPCPICSKVIFCSAACRMRALASYHGPECDILTSLAVLDIGKNSVLACRIISQTTFSQLKNVVPVYLAESAEKPPASLGFDGAGKYISSDYRTIYHLVGNKQSRSVSDLFKRCAMAFVLVKLLEQTSRFFVDAAGVAFTPSVGDIILTGSTLFIHMMNLPCNAHSVTEFRININNYQQSVTSEIGCGAYGVMSLTNHSCNPAAARFTFGATEVLKAVRFIPAGTEVTDSYGEHYCVQREESRIASLLQQYYFKCACEPCRHHWPTYCGLLEECMLKCVSCNNPIDFIGGKCSKCNLDYTKTSRSEKFNVITYNWMEVVVQLKRIKEEFDLAYKGVIAGNNSTENINKLCEFIEFIDRTQVLEDHQLMVCVVFKAGSTTWNSILAHRYNNTEVLKTKEFYKLLEVLNPTKERFQEVSRSPLFLKALMARHPLDRLLSAYRDRIEDQTHVTSQAREYGPQILRHTRGLRFESHASFNK</sequence>
<evidence type="ECO:0000256" key="10">
    <source>
        <dbReference type="ARBA" id="ARBA00023242"/>
    </source>
</evidence>
<dbReference type="Gene3D" id="6.10.140.2220">
    <property type="match status" value="1"/>
</dbReference>
<dbReference type="Pfam" id="PF01753">
    <property type="entry name" value="zf-MYND"/>
    <property type="match status" value="1"/>
</dbReference>
<dbReference type="InterPro" id="IPR011990">
    <property type="entry name" value="TPR-like_helical_dom_sf"/>
</dbReference>
<keyword evidence="10" id="KW-0539">Nucleus</keyword>
<dbReference type="AlphaFoldDB" id="A0A5B7DMJ3"/>
<dbReference type="CDD" id="cd10536">
    <property type="entry name" value="SET_SMYD4"/>
    <property type="match status" value="1"/>
</dbReference>
<gene>
    <name evidence="16" type="primary">Smyd4_3</name>
    <name evidence="16" type="ORF">E2C01_015285</name>
</gene>
<keyword evidence="5" id="KW-0808">Transferase</keyword>
<dbReference type="InterPro" id="IPR052097">
    <property type="entry name" value="SET-MYND_domain_protein"/>
</dbReference>
<dbReference type="PANTHER" id="PTHR46165">
    <property type="entry name" value="SET AND MYND DOMAIN-CONTAINING PROTEIN 4"/>
    <property type="match status" value="1"/>
</dbReference>
<evidence type="ECO:0000256" key="13">
    <source>
        <dbReference type="ARBA" id="ARBA00093635"/>
    </source>
</evidence>
<comment type="caution">
    <text evidence="16">The sequence shown here is derived from an EMBL/GenBank/DDBJ whole genome shotgun (WGS) entry which is preliminary data.</text>
</comment>
<evidence type="ECO:0000256" key="9">
    <source>
        <dbReference type="ARBA" id="ARBA00022833"/>
    </source>
</evidence>
<comment type="function">
    <text evidence="12">Protein-lysine N-methyltransferase. Monomethylates PRMT5, modulating its transcriptional activity. May also act as a histone methyltransferase. Plays a critical role in cardiac development. Acts as a key epigenetic regulator of gene expression during cardiac development via its dual activities as a methyltransferase and negative regulator of HDAC1.</text>
</comment>
<evidence type="ECO:0000259" key="15">
    <source>
        <dbReference type="PROSITE" id="PS50280"/>
    </source>
</evidence>
<dbReference type="Pfam" id="PF03567">
    <property type="entry name" value="Sulfotransfer_2"/>
    <property type="match status" value="1"/>
</dbReference>
<evidence type="ECO:0000256" key="6">
    <source>
        <dbReference type="ARBA" id="ARBA00022691"/>
    </source>
</evidence>
<evidence type="ECO:0000256" key="3">
    <source>
        <dbReference type="ARBA" id="ARBA00022490"/>
    </source>
</evidence>
<keyword evidence="9" id="KW-0862">Zinc</keyword>